<feature type="domain" description="C2H2-type" evidence="8">
    <location>
        <begin position="835"/>
        <end position="855"/>
    </location>
</feature>
<feature type="region of interest" description="Disordered" evidence="7">
    <location>
        <begin position="513"/>
        <end position="561"/>
    </location>
</feature>
<dbReference type="InterPro" id="IPR013087">
    <property type="entry name" value="Znf_C2H2_type"/>
</dbReference>
<name>A0A182J2S4_ANOAO</name>
<evidence type="ECO:0000256" key="1">
    <source>
        <dbReference type="ARBA" id="ARBA00004123"/>
    </source>
</evidence>
<dbReference type="PROSITE" id="PS00028">
    <property type="entry name" value="ZINC_FINGER_C2H2_1"/>
    <property type="match status" value="3"/>
</dbReference>
<feature type="compositionally biased region" description="Polar residues" evidence="7">
    <location>
        <begin position="869"/>
        <end position="881"/>
    </location>
</feature>
<feature type="region of interest" description="Disordered" evidence="7">
    <location>
        <begin position="1136"/>
        <end position="1156"/>
    </location>
</feature>
<dbReference type="SMART" id="SM00355">
    <property type="entry name" value="ZnF_C2H2"/>
    <property type="match status" value="12"/>
</dbReference>
<dbReference type="STRING" id="41427.A0A182J2S4"/>
<reference evidence="9" key="1">
    <citation type="submission" date="2022-08" db="UniProtKB">
        <authorList>
            <consortium name="EnsemblMetazoa"/>
        </authorList>
    </citation>
    <scope>IDENTIFICATION</scope>
    <source>
        <strain evidence="9">EBRO</strain>
    </source>
</reference>
<feature type="region of interest" description="Disordered" evidence="7">
    <location>
        <begin position="179"/>
        <end position="205"/>
    </location>
</feature>
<evidence type="ECO:0000313" key="9">
    <source>
        <dbReference type="EnsemblMetazoa" id="AATE010279-PA.1"/>
    </source>
</evidence>
<dbReference type="InterPro" id="IPR050888">
    <property type="entry name" value="ZnF_C2H2-type_TF"/>
</dbReference>
<evidence type="ECO:0000256" key="2">
    <source>
        <dbReference type="ARBA" id="ARBA00022723"/>
    </source>
</evidence>
<keyword evidence="4" id="KW-0863">Zinc-finger</keyword>
<dbReference type="InterPro" id="IPR003604">
    <property type="entry name" value="Matrin/U1-like-C_Znf_C2H2"/>
</dbReference>
<feature type="compositionally biased region" description="Gly residues" evidence="7">
    <location>
        <begin position="92"/>
        <end position="116"/>
    </location>
</feature>
<dbReference type="GO" id="GO:0005634">
    <property type="term" value="C:nucleus"/>
    <property type="evidence" value="ECO:0007669"/>
    <property type="project" value="UniProtKB-SubCell"/>
</dbReference>
<feature type="compositionally biased region" description="Basic residues" evidence="7">
    <location>
        <begin position="307"/>
        <end position="316"/>
    </location>
</feature>
<accession>A0A182J2S4</accession>
<keyword evidence="2" id="KW-0479">Metal-binding</keyword>
<feature type="region of interest" description="Disordered" evidence="7">
    <location>
        <begin position="79"/>
        <end position="160"/>
    </location>
</feature>
<comment type="subcellular location">
    <subcellularLocation>
        <location evidence="1">Nucleus</location>
    </subcellularLocation>
</comment>
<dbReference type="PROSITE" id="PS50157">
    <property type="entry name" value="ZINC_FINGER_C2H2_2"/>
    <property type="match status" value="5"/>
</dbReference>
<protein>
    <recommendedName>
        <fullName evidence="8">C2H2-type domain-containing protein</fullName>
    </recommendedName>
</protein>
<evidence type="ECO:0000256" key="6">
    <source>
        <dbReference type="ARBA" id="ARBA00023242"/>
    </source>
</evidence>
<keyword evidence="3" id="KW-0677">Repeat</keyword>
<feature type="region of interest" description="Disordered" evidence="7">
    <location>
        <begin position="352"/>
        <end position="443"/>
    </location>
</feature>
<feature type="compositionally biased region" description="Basic and acidic residues" evidence="7">
    <location>
        <begin position="187"/>
        <end position="205"/>
    </location>
</feature>
<dbReference type="SMART" id="SM00451">
    <property type="entry name" value="ZnF_U1"/>
    <property type="match status" value="4"/>
</dbReference>
<feature type="domain" description="C2H2-type" evidence="8">
    <location>
        <begin position="698"/>
        <end position="727"/>
    </location>
</feature>
<evidence type="ECO:0000256" key="5">
    <source>
        <dbReference type="ARBA" id="ARBA00022833"/>
    </source>
</evidence>
<sequence length="1299" mass="141741">MAFGVPQEATILPCLAEAGLGSARDVFGGAVSKARPQVCTGSSMLHEDDTELDDTHLCIKCGSTVVGIENYIKHRKVSCTRPKSVSHDGADGDGAAGASSGGGGGGSGDGGPGGDDPIGNTDQPAVERRAVSTPSTSGPTSAPFGTPFDFGETIKEPERHKKVPSYDYHNYELDVAPAHHHHHHHHHQDDHHRSDGAKAPDFKNEEPYEYDLGADLFFYSLELQSIIKQKSSTNLSAGPPAAGTASGTMAGAGASPGGSASGTVGCSSASKIGGMPQNKPKPKPKPKLLVIPPPHGESDQPQTPQQHHQHHHHHHHQLPDAWLARPNESDKLMKAVSDISGHKKVELYPIFHQESPDPSDEDSEPAVVVDEDEYDAPPRTHTGGKWKPENRPSPNALHRSSHWRHWAPPEPLDKSLDTTLEEDEPDGFKSFSPPPGHTRGKWVPGSKITRLEYKPAHEPMARSYEDSFWCSICNRRLASRFVYERHLKSRLHLKRAQEESELERAVRPLYANELSGRLAKPEPPGSSSPGQEADEEKQQSLMSPDPDAGPAGDPPGKGKRKRKCYYTKCTVCKTRLPTHLLGKHLISRYHYRRMLNHPGHCFDVVLRNMHRIVLESPFQCAPCKFYANVEPHFMAHWNSAEHEQRVASPNGKFWCSFCKFECESNFQMTEHLRGANHREVIAVINRSVPIIIRKITRIRCDCCEQEFRYNAELRRHQRHCTEASVEAIEQVRTRVQNTFLCGLCSATFPNRIRLLQHGQKLHRLAHYYCSICECSFGTAQESMRHRRTTHHKIMSARRRKKLNLARKSCLVCKKELADVLELKQHIATCHPEVKYSCPRCGACFVLAQELGRHVRDKNCTFFNTATSSTRADGLETPSTSLPGPLVATDALSVPPGPSATHQRSPGAALPAVGSPPEAQTSPSSSATRSHLPGTNSIISNDSIKVNMNDRKLGKESQLHSATVVRSTSDPGQQSKAGGDNASVAGVPRQDTADGPAKVDMMENYSTTPSQAETADDHPSRGIKLGSSVPAPGAASSSDPGTITPGCLDAGESSTVVSNSDCDNIVAVRSGPQASAEIFFALANNASENNTVYVDEIVGTIGEDGSVVCWQCKICPFSTSSQAEFLFHEILHSSKLDDKAKSSPPAPSDDGGQLLRPRRPKLTCPLCGKAFSKASLRCHLRQHTDERLFPCPLCPMAFTRKANLKNHTDNIHHRRRKPTATVTSDGGEVSAEAIPEAEDSSTTTTTTTDINTTTTATDQPKPKQGSVCTTCGKTFANRPPSDRPDPLNEWTSGWPDAFSS</sequence>
<dbReference type="SUPFAM" id="SSF57667">
    <property type="entry name" value="beta-beta-alpha zinc fingers"/>
    <property type="match status" value="5"/>
</dbReference>
<feature type="region of interest" description="Disordered" evidence="7">
    <location>
        <begin position="1209"/>
        <end position="1299"/>
    </location>
</feature>
<evidence type="ECO:0000256" key="4">
    <source>
        <dbReference type="ARBA" id="ARBA00022771"/>
    </source>
</evidence>
<dbReference type="InterPro" id="IPR036236">
    <property type="entry name" value="Znf_C2H2_sf"/>
</dbReference>
<dbReference type="Pfam" id="PF12874">
    <property type="entry name" value="zf-met"/>
    <property type="match status" value="1"/>
</dbReference>
<feature type="domain" description="C2H2-type" evidence="8">
    <location>
        <begin position="767"/>
        <end position="790"/>
    </location>
</feature>
<proteinExistence type="predicted"/>
<keyword evidence="6" id="KW-0539">Nucleus</keyword>
<feature type="compositionally biased region" description="Acidic residues" evidence="7">
    <location>
        <begin position="357"/>
        <end position="375"/>
    </location>
</feature>
<dbReference type="Pfam" id="PF00096">
    <property type="entry name" value="zf-C2H2"/>
    <property type="match status" value="1"/>
</dbReference>
<feature type="compositionally biased region" description="Polar residues" evidence="7">
    <location>
        <begin position="917"/>
        <end position="945"/>
    </location>
</feature>
<evidence type="ECO:0000256" key="7">
    <source>
        <dbReference type="SAM" id="MobiDB-lite"/>
    </source>
</evidence>
<feature type="compositionally biased region" description="Low complexity" evidence="7">
    <location>
        <begin position="236"/>
        <end position="253"/>
    </location>
</feature>
<feature type="domain" description="C2H2-type" evidence="8">
    <location>
        <begin position="1188"/>
        <end position="1217"/>
    </location>
</feature>
<dbReference type="PANTHER" id="PTHR24406">
    <property type="entry name" value="TRANSCRIPTIONAL REPRESSOR CTCFL-RELATED"/>
    <property type="match status" value="1"/>
</dbReference>
<evidence type="ECO:0000256" key="3">
    <source>
        <dbReference type="ARBA" id="ARBA00022737"/>
    </source>
</evidence>
<dbReference type="EnsemblMetazoa" id="AATE010279-RA">
    <property type="protein sequence ID" value="AATE010279-PA.1"/>
    <property type="gene ID" value="AATE010279"/>
</dbReference>
<feature type="compositionally biased region" description="Low complexity" evidence="7">
    <location>
        <begin position="1241"/>
        <end position="1256"/>
    </location>
</feature>
<feature type="compositionally biased region" description="Polar residues" evidence="7">
    <location>
        <begin position="958"/>
        <end position="975"/>
    </location>
</feature>
<dbReference type="Gene3D" id="3.30.160.60">
    <property type="entry name" value="Classic Zinc Finger"/>
    <property type="match status" value="4"/>
</dbReference>
<feature type="region of interest" description="Disordered" evidence="7">
    <location>
        <begin position="869"/>
        <end position="1046"/>
    </location>
</feature>
<dbReference type="FunFam" id="3.30.160.60:FF:000446">
    <property type="entry name" value="Zinc finger protein"/>
    <property type="match status" value="1"/>
</dbReference>
<feature type="compositionally biased region" description="Low complexity" evidence="7">
    <location>
        <begin position="132"/>
        <end position="147"/>
    </location>
</feature>
<feature type="domain" description="C2H2-type" evidence="8">
    <location>
        <begin position="1161"/>
        <end position="1187"/>
    </location>
</feature>
<dbReference type="GO" id="GO:0003676">
    <property type="term" value="F:nucleic acid binding"/>
    <property type="evidence" value="ECO:0007669"/>
    <property type="project" value="InterPro"/>
</dbReference>
<keyword evidence="5" id="KW-0862">Zinc</keyword>
<feature type="compositionally biased region" description="Polar residues" evidence="7">
    <location>
        <begin position="1003"/>
        <end position="1012"/>
    </location>
</feature>
<dbReference type="VEuPathDB" id="VectorBase:AATE010279"/>
<feature type="region of interest" description="Disordered" evidence="7">
    <location>
        <begin position="232"/>
        <end position="319"/>
    </location>
</feature>
<evidence type="ECO:0000259" key="8">
    <source>
        <dbReference type="PROSITE" id="PS50157"/>
    </source>
</evidence>
<feature type="compositionally biased region" description="Low complexity" evidence="7">
    <location>
        <begin position="1025"/>
        <end position="1040"/>
    </location>
</feature>
<organism evidence="9">
    <name type="scientific">Anopheles atroparvus</name>
    <name type="common">European mosquito</name>
    <dbReference type="NCBI Taxonomy" id="41427"/>
    <lineage>
        <taxon>Eukaryota</taxon>
        <taxon>Metazoa</taxon>
        <taxon>Ecdysozoa</taxon>
        <taxon>Arthropoda</taxon>
        <taxon>Hexapoda</taxon>
        <taxon>Insecta</taxon>
        <taxon>Pterygota</taxon>
        <taxon>Neoptera</taxon>
        <taxon>Endopterygota</taxon>
        <taxon>Diptera</taxon>
        <taxon>Nematocera</taxon>
        <taxon>Culicoidea</taxon>
        <taxon>Culicidae</taxon>
        <taxon>Anophelinae</taxon>
        <taxon>Anopheles</taxon>
    </lineage>
</organism>
<feature type="compositionally biased region" description="Basic and acidic residues" evidence="7">
    <location>
        <begin position="947"/>
        <end position="957"/>
    </location>
</feature>
<dbReference type="GO" id="GO:0008270">
    <property type="term" value="F:zinc ion binding"/>
    <property type="evidence" value="ECO:0007669"/>
    <property type="project" value="UniProtKB-KW"/>
</dbReference>